<keyword evidence="2 5" id="KW-0378">Hydrolase</keyword>
<proteinExistence type="predicted"/>
<dbReference type="EC" id="3.1.11.5" evidence="8"/>
<dbReference type="GO" id="GO:0003677">
    <property type="term" value="F:DNA binding"/>
    <property type="evidence" value="ECO:0007669"/>
    <property type="project" value="InterPro"/>
</dbReference>
<dbReference type="Gene3D" id="1.10.3170.10">
    <property type="entry name" value="Recbcd, chain B, domain 2"/>
    <property type="match status" value="1"/>
</dbReference>
<keyword evidence="6" id="KW-0175">Coiled coil</keyword>
<dbReference type="GO" id="GO:0043138">
    <property type="term" value="F:3'-5' DNA helicase activity"/>
    <property type="evidence" value="ECO:0007669"/>
    <property type="project" value="TreeGrafter"/>
</dbReference>
<dbReference type="Gene3D" id="3.40.50.300">
    <property type="entry name" value="P-loop containing nucleotide triphosphate hydrolases"/>
    <property type="match status" value="1"/>
</dbReference>
<dbReference type="PANTHER" id="PTHR11070">
    <property type="entry name" value="UVRD / RECB / PCRA DNA HELICASE FAMILY MEMBER"/>
    <property type="match status" value="1"/>
</dbReference>
<dbReference type="Proteomes" id="UP000373449">
    <property type="component" value="Unassembled WGS sequence"/>
</dbReference>
<evidence type="ECO:0000313" key="9">
    <source>
        <dbReference type="Proteomes" id="UP000373449"/>
    </source>
</evidence>
<reference evidence="8 9" key="1">
    <citation type="submission" date="2019-03" db="EMBL/GenBank/DDBJ databases">
        <authorList>
            <consortium name="Pathogen Informatics"/>
        </authorList>
    </citation>
    <scope>NUCLEOTIDE SEQUENCE [LARGE SCALE GENOMIC DNA]</scope>
    <source>
        <strain evidence="8 9">NCTC12282</strain>
    </source>
</reference>
<gene>
    <name evidence="8" type="primary">recB_2</name>
    <name evidence="8" type="ORF">NCTC12282_06483</name>
</gene>
<dbReference type="GO" id="GO:0009338">
    <property type="term" value="C:exodeoxyribonuclease V complex"/>
    <property type="evidence" value="ECO:0007669"/>
    <property type="project" value="TreeGrafter"/>
</dbReference>
<evidence type="ECO:0000256" key="4">
    <source>
        <dbReference type="ARBA" id="ARBA00022840"/>
    </source>
</evidence>
<keyword evidence="1 5" id="KW-0547">Nucleotide-binding</keyword>
<evidence type="ECO:0000256" key="3">
    <source>
        <dbReference type="ARBA" id="ARBA00022806"/>
    </source>
</evidence>
<dbReference type="InterPro" id="IPR000212">
    <property type="entry name" value="DNA_helicase_UvrD/REP"/>
</dbReference>
<comment type="caution">
    <text evidence="5">Lacks conserved residue(s) required for the propagation of feature annotation.</text>
</comment>
<organism evidence="8 9">
    <name type="scientific">Budvicia aquatica</name>
    <dbReference type="NCBI Taxonomy" id="82979"/>
    <lineage>
        <taxon>Bacteria</taxon>
        <taxon>Pseudomonadati</taxon>
        <taxon>Pseudomonadota</taxon>
        <taxon>Gammaproteobacteria</taxon>
        <taxon>Enterobacterales</taxon>
        <taxon>Budviciaceae</taxon>
        <taxon>Budvicia</taxon>
    </lineage>
</organism>
<evidence type="ECO:0000256" key="6">
    <source>
        <dbReference type="SAM" id="Coils"/>
    </source>
</evidence>
<dbReference type="InterPro" id="IPR014016">
    <property type="entry name" value="UvrD-like_ATP-bd"/>
</dbReference>
<feature type="domain" description="UvrD-like helicase ATP-binding" evidence="7">
    <location>
        <begin position="1"/>
        <end position="313"/>
    </location>
</feature>
<dbReference type="PANTHER" id="PTHR11070:SF23">
    <property type="entry name" value="RECBCD ENZYME SUBUNIT RECB"/>
    <property type="match status" value="1"/>
</dbReference>
<accession>A0A484ZYB6</accession>
<feature type="coiled-coil region" evidence="6">
    <location>
        <begin position="79"/>
        <end position="110"/>
    </location>
</feature>
<evidence type="ECO:0000259" key="7">
    <source>
        <dbReference type="PROSITE" id="PS51198"/>
    </source>
</evidence>
<dbReference type="Pfam" id="PF00580">
    <property type="entry name" value="UvrD-helicase"/>
    <property type="match status" value="1"/>
</dbReference>
<name>A0A484ZYB6_9GAMM</name>
<evidence type="ECO:0000256" key="1">
    <source>
        <dbReference type="ARBA" id="ARBA00022741"/>
    </source>
</evidence>
<protein>
    <submittedName>
        <fullName evidence="8">Exodeoxyribonuclease V beta chain</fullName>
        <ecNumber evidence="8">3.1.11.5</ecNumber>
    </submittedName>
</protein>
<dbReference type="PROSITE" id="PS51198">
    <property type="entry name" value="UVRD_HELICASE_ATP_BIND"/>
    <property type="match status" value="1"/>
</dbReference>
<dbReference type="InterPro" id="IPR027417">
    <property type="entry name" value="P-loop_NTPase"/>
</dbReference>
<evidence type="ECO:0000256" key="5">
    <source>
        <dbReference type="PROSITE-ProRule" id="PRU00560"/>
    </source>
</evidence>
<keyword evidence="4 5" id="KW-0067">ATP-binding</keyword>
<dbReference type="GO" id="GO:0005524">
    <property type="term" value="F:ATP binding"/>
    <property type="evidence" value="ECO:0007669"/>
    <property type="project" value="UniProtKB-UniRule"/>
</dbReference>
<dbReference type="GO" id="GO:0008854">
    <property type="term" value="F:exodeoxyribonuclease V activity"/>
    <property type="evidence" value="ECO:0007669"/>
    <property type="project" value="UniProtKB-EC"/>
</dbReference>
<dbReference type="SUPFAM" id="SSF52540">
    <property type="entry name" value="P-loop containing nucleoside triphosphate hydrolases"/>
    <property type="match status" value="2"/>
</dbReference>
<evidence type="ECO:0000313" key="8">
    <source>
        <dbReference type="EMBL" id="VFS53420.1"/>
    </source>
</evidence>
<evidence type="ECO:0000256" key="2">
    <source>
        <dbReference type="ARBA" id="ARBA00022801"/>
    </source>
</evidence>
<sequence length="476" mass="53788">MLSHNAFESGILFEQSLIQDELPLRRQATADFWRRHCYPLPLPVAQAICAVWSGPESLLADLSPYLHGEAPQLRHPPSEDDILQRHQQIIERIEDAKQQWRQSAADLESLISTSDVDKRSYSSKHLPNWLNKVTLWSDEETQGYQLPKELNNFRQSVIDEKTKKGTPPVHPLFTVIELLYAEPLTLRDLILAKALSEVRMSVQQEKRRRAELGFDDLLSRLDMALQRPDADALAEAIRQRYPVALIDEFQDTDPQQYRIFHKLYGGRQDTGLLLIGDPKQAIYAFRGADIFTYMQARSEVSSHYTMDTNWRSSSDMVNAVNTLFQRTSSPFIFSQIPFVAVKPAEKNQRLSFELHGVSQPAMGIWLQPGEGSGQNEYQQLMARQCAAQIRDWLAAGQQQQAWLVRGDKRELVVAADIAILVRTGKEAALVRDALSALAIPSVYLSNRESVFSTAEAKDVFMAVAGGADAGKRSRLT</sequence>
<dbReference type="GO" id="GO:0000725">
    <property type="term" value="P:recombinational repair"/>
    <property type="evidence" value="ECO:0007669"/>
    <property type="project" value="TreeGrafter"/>
</dbReference>
<keyword evidence="3 5" id="KW-0347">Helicase</keyword>
<dbReference type="GO" id="GO:0005829">
    <property type="term" value="C:cytosol"/>
    <property type="evidence" value="ECO:0007669"/>
    <property type="project" value="TreeGrafter"/>
</dbReference>
<dbReference type="EMBL" id="CAADJA010000002">
    <property type="protein sequence ID" value="VFS53420.1"/>
    <property type="molecule type" value="Genomic_DNA"/>
</dbReference>
<dbReference type="AlphaFoldDB" id="A0A484ZYB6"/>